<dbReference type="OrthoDB" id="5600613at2"/>
<dbReference type="AlphaFoldDB" id="A0A5R9IL13"/>
<protein>
    <submittedName>
        <fullName evidence="1">NADH-quinone reductase</fullName>
    </submittedName>
</protein>
<dbReference type="Proteomes" id="UP000307790">
    <property type="component" value="Unassembled WGS sequence"/>
</dbReference>
<name>A0A5R9IL13_9GAMM</name>
<comment type="caution">
    <text evidence="1">The sequence shown here is derived from an EMBL/GenBank/DDBJ whole genome shotgun (WGS) entry which is preliminary data.</text>
</comment>
<keyword evidence="2" id="KW-1185">Reference proteome</keyword>
<gene>
    <name evidence="1" type="ORF">FE810_08265</name>
</gene>
<dbReference type="Pfam" id="PF20090">
    <property type="entry name" value="DUF6482"/>
    <property type="match status" value="1"/>
</dbReference>
<proteinExistence type="predicted"/>
<accession>A0A5R9IL13</accession>
<reference evidence="1 2" key="1">
    <citation type="submission" date="2019-05" db="EMBL/GenBank/DDBJ databases">
        <title>Genome sequences of Thalassotalea litorea 1K03283.</title>
        <authorList>
            <person name="Zhang D."/>
        </authorList>
    </citation>
    <scope>NUCLEOTIDE SEQUENCE [LARGE SCALE GENOMIC DNA]</scope>
    <source>
        <strain evidence="1 2">MCCC 1K03283</strain>
    </source>
</reference>
<dbReference type="InterPro" id="IPR045508">
    <property type="entry name" value="DUF6482"/>
</dbReference>
<evidence type="ECO:0000313" key="2">
    <source>
        <dbReference type="Proteomes" id="UP000307790"/>
    </source>
</evidence>
<dbReference type="EMBL" id="VCBC01000007">
    <property type="protein sequence ID" value="TLU65279.1"/>
    <property type="molecule type" value="Genomic_DNA"/>
</dbReference>
<organism evidence="1 2">
    <name type="scientific">Thalassotalea litorea</name>
    <dbReference type="NCBI Taxonomy" id="2020715"/>
    <lineage>
        <taxon>Bacteria</taxon>
        <taxon>Pseudomonadati</taxon>
        <taxon>Pseudomonadota</taxon>
        <taxon>Gammaproteobacteria</taxon>
        <taxon>Alteromonadales</taxon>
        <taxon>Colwelliaceae</taxon>
        <taxon>Thalassotalea</taxon>
    </lineage>
</organism>
<dbReference type="RefSeq" id="WP_138319582.1">
    <property type="nucleotide sequence ID" value="NZ_VCBC01000007.1"/>
</dbReference>
<sequence>MDLFIESLEGNSYLVKVGDGGEHTVVTDDNQQPLKFNCLADVKEHFNEHFLNEVWLEQATPYEEMCGLPSSNDKLRIKLNW</sequence>
<evidence type="ECO:0000313" key="1">
    <source>
        <dbReference type="EMBL" id="TLU65279.1"/>
    </source>
</evidence>